<proteinExistence type="predicted"/>
<dbReference type="CDD" id="cd18037">
    <property type="entry name" value="DEXSc_Pif1_like"/>
    <property type="match status" value="1"/>
</dbReference>
<dbReference type="PANTHER" id="PTHR47642:SF5">
    <property type="entry name" value="ATP-DEPENDENT DNA HELICASE"/>
    <property type="match status" value="1"/>
</dbReference>
<dbReference type="InterPro" id="IPR010285">
    <property type="entry name" value="DNA_helicase_pif1-like_DEAD"/>
</dbReference>
<evidence type="ECO:0000313" key="3">
    <source>
        <dbReference type="EMBL" id="DAD96756.1"/>
    </source>
</evidence>
<dbReference type="PANTHER" id="PTHR47642">
    <property type="entry name" value="ATP-DEPENDENT DNA HELICASE"/>
    <property type="match status" value="1"/>
</dbReference>
<accession>A0A8S5NQU0</accession>
<keyword evidence="3" id="KW-0067">ATP-binding</keyword>
<dbReference type="CDD" id="cd18809">
    <property type="entry name" value="SF1_C_RecD"/>
    <property type="match status" value="1"/>
</dbReference>
<feature type="domain" description="DNA helicase Pif1-like DEAD-box helicase" evidence="2">
    <location>
        <begin position="3"/>
        <end position="165"/>
    </location>
</feature>
<keyword evidence="3" id="KW-0347">Helicase</keyword>
<dbReference type="GO" id="GO:0000723">
    <property type="term" value="P:telomere maintenance"/>
    <property type="evidence" value="ECO:0007669"/>
    <property type="project" value="InterPro"/>
</dbReference>
<name>A0A8S5NQU0_9CAUD</name>
<protein>
    <submittedName>
        <fullName evidence="3">ATP dependent DNA helicase</fullName>
    </submittedName>
</protein>
<organism evidence="3">
    <name type="scientific">Podoviridae sp. ctdDI2</name>
    <dbReference type="NCBI Taxonomy" id="2826567"/>
    <lineage>
        <taxon>Viruses</taxon>
        <taxon>Duplodnaviria</taxon>
        <taxon>Heunggongvirae</taxon>
        <taxon>Uroviricota</taxon>
        <taxon>Caudoviricetes</taxon>
    </lineage>
</organism>
<reference evidence="3" key="1">
    <citation type="journal article" date="2021" name="Proc. Natl. Acad. Sci. U.S.A.">
        <title>A Catalog of Tens of Thousands of Viruses from Human Metagenomes Reveals Hidden Associations with Chronic Diseases.</title>
        <authorList>
            <person name="Tisza M.J."/>
            <person name="Buck C.B."/>
        </authorList>
    </citation>
    <scope>NUCLEOTIDE SEQUENCE</scope>
    <source>
        <strain evidence="3">CtdDI2</strain>
    </source>
</reference>
<evidence type="ECO:0000259" key="2">
    <source>
        <dbReference type="Pfam" id="PF05970"/>
    </source>
</evidence>
<dbReference type="GO" id="GO:0006281">
    <property type="term" value="P:DNA repair"/>
    <property type="evidence" value="ECO:0007669"/>
    <property type="project" value="InterPro"/>
</dbReference>
<dbReference type="SUPFAM" id="SSF52540">
    <property type="entry name" value="P-loop containing nucleoside triphosphate hydrolases"/>
    <property type="match status" value="2"/>
</dbReference>
<sequence>MLDGNSVILCGRGGAGKTHTLKQFIERNRLLGRKTAVTATTGLAASHLNGQTLHSWARVGLAKELPDDWQFTISKKKRKEFQTTATLVIDEVSMMPDFVFDMLDTVLRWARNDNRPFGGIQLILCGDFYQLPPVEGKFITNSKVWNELNIRSCYLTKVYRQKDDRLRDLLEGVRGGNLFKRHIAYIQSRMVKPNRQVPRLYSLNRKVDSENAHQLSELKGDSIFYMMTERGDINIINGLKGSIQSPELLELKVGAPVIATKNNSEGLYHNGSLGKVIALEDGLPVVDFHGVEVIVNPDTWEVSNEGVTLGAVTQIPLRLAYAITVHKSQGMTLDAAEIDLAEAFVPGQGYVALSRVVSLDGLYIKGANKMAFQMSDEARMIDEVLQKSSKEKTPPRIAGRKREE</sequence>
<dbReference type="InterPro" id="IPR027417">
    <property type="entry name" value="P-loop_NTPase"/>
</dbReference>
<keyword evidence="3" id="KW-0547">Nucleotide-binding</keyword>
<evidence type="ECO:0000256" key="1">
    <source>
        <dbReference type="SAM" id="MobiDB-lite"/>
    </source>
</evidence>
<dbReference type="Pfam" id="PF05970">
    <property type="entry name" value="PIF1"/>
    <property type="match status" value="1"/>
</dbReference>
<dbReference type="EMBL" id="BK015224">
    <property type="protein sequence ID" value="DAD96756.1"/>
    <property type="molecule type" value="Genomic_DNA"/>
</dbReference>
<dbReference type="Gene3D" id="3.40.50.300">
    <property type="entry name" value="P-loop containing nucleotide triphosphate hydrolases"/>
    <property type="match status" value="1"/>
</dbReference>
<feature type="region of interest" description="Disordered" evidence="1">
    <location>
        <begin position="385"/>
        <end position="404"/>
    </location>
</feature>
<dbReference type="InterPro" id="IPR051055">
    <property type="entry name" value="PIF1_helicase"/>
</dbReference>
<dbReference type="GO" id="GO:0003678">
    <property type="term" value="F:DNA helicase activity"/>
    <property type="evidence" value="ECO:0007669"/>
    <property type="project" value="InterPro"/>
</dbReference>
<keyword evidence="3" id="KW-0378">Hydrolase</keyword>